<reference evidence="2" key="1">
    <citation type="submission" date="2021-01" db="EMBL/GenBank/DDBJ databases">
        <authorList>
            <person name="Corre E."/>
            <person name="Pelletier E."/>
            <person name="Niang G."/>
            <person name="Scheremetjew M."/>
            <person name="Finn R."/>
            <person name="Kale V."/>
            <person name="Holt S."/>
            <person name="Cochrane G."/>
            <person name="Meng A."/>
            <person name="Brown T."/>
            <person name="Cohen L."/>
        </authorList>
    </citation>
    <scope>NUCLEOTIDE SEQUENCE</scope>
    <source>
        <strain evidence="2">CCCM811</strain>
    </source>
</reference>
<dbReference type="EMBL" id="HBIV01006695">
    <property type="protein sequence ID" value="CAE0651427.1"/>
    <property type="molecule type" value="Transcribed_RNA"/>
</dbReference>
<proteinExistence type="predicted"/>
<dbReference type="Gene3D" id="1.10.3680.10">
    <property type="entry name" value="TerB-like"/>
    <property type="match status" value="1"/>
</dbReference>
<dbReference type="AlphaFoldDB" id="A0A7S3YH20"/>
<gene>
    <name evidence="2" type="ORF">LGLO00237_LOCUS4911</name>
</gene>
<sequence>MYPDLLEGEIEVIDKDKGTDVLDVIEPGLGSWLRPVYHPDVFFDQCKHGSVVYKCSSKSGCRTVSFDRKILVDYIMQNPRLTEAAKKVELDDLWGKLHRAGPHRRRQTYQAMLQMAVSDGKLDKKEVELLVLFRMRNGITQKQHEEALKKLGLTDSEFMKGEVGNANLSGSCSDSFSTSPSSTSSVFDAAASDAVATQR</sequence>
<evidence type="ECO:0000313" key="2">
    <source>
        <dbReference type="EMBL" id="CAE0651427.1"/>
    </source>
</evidence>
<feature type="region of interest" description="Disordered" evidence="1">
    <location>
        <begin position="169"/>
        <end position="199"/>
    </location>
</feature>
<name>A0A7S3YH20_9EUKA</name>
<dbReference type="InterPro" id="IPR029024">
    <property type="entry name" value="TerB-like"/>
</dbReference>
<organism evidence="2">
    <name type="scientific">Lotharella globosa</name>
    <dbReference type="NCBI Taxonomy" id="91324"/>
    <lineage>
        <taxon>Eukaryota</taxon>
        <taxon>Sar</taxon>
        <taxon>Rhizaria</taxon>
        <taxon>Cercozoa</taxon>
        <taxon>Chlorarachniophyceae</taxon>
        <taxon>Lotharella</taxon>
    </lineage>
</organism>
<accession>A0A7S3YH20</accession>
<protein>
    <submittedName>
        <fullName evidence="2">Uncharacterized protein</fullName>
    </submittedName>
</protein>
<evidence type="ECO:0000256" key="1">
    <source>
        <dbReference type="SAM" id="MobiDB-lite"/>
    </source>
</evidence>
<dbReference type="SUPFAM" id="SSF158682">
    <property type="entry name" value="TerB-like"/>
    <property type="match status" value="1"/>
</dbReference>